<evidence type="ECO:0000256" key="3">
    <source>
        <dbReference type="ARBA" id="ARBA00022621"/>
    </source>
</evidence>
<dbReference type="PRINTS" id="PR00611">
    <property type="entry name" value="ERYTHCRUORIN"/>
</dbReference>
<evidence type="ECO:0000313" key="8">
    <source>
        <dbReference type="EMBL" id="KAH9383611.1"/>
    </source>
</evidence>
<dbReference type="EMBL" id="JABSTR010001215">
    <property type="protein sequence ID" value="KAH9383611.1"/>
    <property type="molecule type" value="Genomic_DNA"/>
</dbReference>
<evidence type="ECO:0000259" key="7">
    <source>
        <dbReference type="PROSITE" id="PS01033"/>
    </source>
</evidence>
<dbReference type="Pfam" id="PF00042">
    <property type="entry name" value="Globin"/>
    <property type="match status" value="1"/>
</dbReference>
<keyword evidence="3 6" id="KW-0561">Oxygen transport</keyword>
<dbReference type="CDD" id="cd01040">
    <property type="entry name" value="Mb-like"/>
    <property type="match status" value="1"/>
</dbReference>
<dbReference type="GO" id="GO:0046872">
    <property type="term" value="F:metal ion binding"/>
    <property type="evidence" value="ECO:0007669"/>
    <property type="project" value="UniProtKB-KW"/>
</dbReference>
<feature type="domain" description="Globin" evidence="7">
    <location>
        <begin position="17"/>
        <end position="177"/>
    </location>
</feature>
<dbReference type="InterPro" id="IPR002336">
    <property type="entry name" value="Erythrocruorin"/>
</dbReference>
<dbReference type="InterPro" id="IPR012292">
    <property type="entry name" value="Globin/Proto"/>
</dbReference>
<protein>
    <recommendedName>
        <fullName evidence="7">Globin domain-containing protein</fullName>
    </recommendedName>
</protein>
<comment type="similarity">
    <text evidence="6">Belongs to the globin family.</text>
</comment>
<keyword evidence="4" id="KW-0479">Metal-binding</keyword>
<dbReference type="OMA" id="WKQLFTF"/>
<dbReference type="PROSITE" id="PS01033">
    <property type="entry name" value="GLOBIN"/>
    <property type="match status" value="1"/>
</dbReference>
<dbReference type="GO" id="GO:0019825">
    <property type="term" value="F:oxygen binding"/>
    <property type="evidence" value="ECO:0007669"/>
    <property type="project" value="InterPro"/>
</dbReference>
<evidence type="ECO:0000256" key="2">
    <source>
        <dbReference type="ARBA" id="ARBA00022617"/>
    </source>
</evidence>
<dbReference type="VEuPathDB" id="VectorBase:HLOH_046197"/>
<dbReference type="GO" id="GO:0020037">
    <property type="term" value="F:heme binding"/>
    <property type="evidence" value="ECO:0007669"/>
    <property type="project" value="InterPro"/>
</dbReference>
<gene>
    <name evidence="8" type="ORF">HPB48_025304</name>
</gene>
<evidence type="ECO:0000313" key="9">
    <source>
        <dbReference type="Proteomes" id="UP000821853"/>
    </source>
</evidence>
<dbReference type="Gene3D" id="1.10.490.10">
    <property type="entry name" value="Globins"/>
    <property type="match status" value="1"/>
</dbReference>
<keyword evidence="1 6" id="KW-0813">Transport</keyword>
<dbReference type="PANTHER" id="PTHR47217:SF1">
    <property type="entry name" value="GLOBIN-LIKE PROTEIN"/>
    <property type="match status" value="1"/>
</dbReference>
<keyword evidence="5" id="KW-0408">Iron</keyword>
<dbReference type="OrthoDB" id="436496at2759"/>
<dbReference type="InterPro" id="IPR000971">
    <property type="entry name" value="Globin"/>
</dbReference>
<keyword evidence="2 6" id="KW-0349">Heme</keyword>
<evidence type="ECO:0000256" key="4">
    <source>
        <dbReference type="ARBA" id="ARBA00022723"/>
    </source>
</evidence>
<dbReference type="Proteomes" id="UP000821853">
    <property type="component" value="Unassembled WGS sequence"/>
</dbReference>
<organism evidence="8 9">
    <name type="scientific">Haemaphysalis longicornis</name>
    <name type="common">Bush tick</name>
    <dbReference type="NCBI Taxonomy" id="44386"/>
    <lineage>
        <taxon>Eukaryota</taxon>
        <taxon>Metazoa</taxon>
        <taxon>Ecdysozoa</taxon>
        <taxon>Arthropoda</taxon>
        <taxon>Chelicerata</taxon>
        <taxon>Arachnida</taxon>
        <taxon>Acari</taxon>
        <taxon>Parasitiformes</taxon>
        <taxon>Ixodida</taxon>
        <taxon>Ixodoidea</taxon>
        <taxon>Ixodidae</taxon>
        <taxon>Haemaphysalinae</taxon>
        <taxon>Haemaphysalis</taxon>
    </lineage>
</organism>
<evidence type="ECO:0000256" key="5">
    <source>
        <dbReference type="ARBA" id="ARBA00023004"/>
    </source>
</evidence>
<name>A0A9J6H7H5_HAELO</name>
<dbReference type="GO" id="GO:0005344">
    <property type="term" value="F:oxygen carrier activity"/>
    <property type="evidence" value="ECO:0007669"/>
    <property type="project" value="UniProtKB-KW"/>
</dbReference>
<evidence type="ECO:0000256" key="1">
    <source>
        <dbReference type="ARBA" id="ARBA00022448"/>
    </source>
</evidence>
<dbReference type="PANTHER" id="PTHR47217">
    <property type="entry name" value="GLOBIN-LIKE PROTEIN"/>
    <property type="match status" value="1"/>
</dbReference>
<evidence type="ECO:0000256" key="6">
    <source>
        <dbReference type="RuleBase" id="RU000356"/>
    </source>
</evidence>
<keyword evidence="9" id="KW-1185">Reference proteome</keyword>
<dbReference type="GO" id="GO:0005833">
    <property type="term" value="C:hemoglobin complex"/>
    <property type="evidence" value="ECO:0007669"/>
    <property type="project" value="InterPro"/>
</dbReference>
<dbReference type="GO" id="GO:0005576">
    <property type="term" value="C:extracellular region"/>
    <property type="evidence" value="ECO:0007669"/>
    <property type="project" value="InterPro"/>
</dbReference>
<dbReference type="SUPFAM" id="SSF46458">
    <property type="entry name" value="Globin-like"/>
    <property type="match status" value="1"/>
</dbReference>
<comment type="caution">
    <text evidence="8">The sequence shown here is derived from an EMBL/GenBank/DDBJ whole genome shotgun (WGS) entry which is preliminary data.</text>
</comment>
<reference evidence="8 9" key="1">
    <citation type="journal article" date="2020" name="Cell">
        <title>Large-Scale Comparative Analyses of Tick Genomes Elucidate Their Genetic Diversity and Vector Capacities.</title>
        <authorList>
            <consortium name="Tick Genome and Microbiome Consortium (TIGMIC)"/>
            <person name="Jia N."/>
            <person name="Wang J."/>
            <person name="Shi W."/>
            <person name="Du L."/>
            <person name="Sun Y."/>
            <person name="Zhan W."/>
            <person name="Jiang J.F."/>
            <person name="Wang Q."/>
            <person name="Zhang B."/>
            <person name="Ji P."/>
            <person name="Bell-Sakyi L."/>
            <person name="Cui X.M."/>
            <person name="Yuan T.T."/>
            <person name="Jiang B.G."/>
            <person name="Yang W.F."/>
            <person name="Lam T.T."/>
            <person name="Chang Q.C."/>
            <person name="Ding S.J."/>
            <person name="Wang X.J."/>
            <person name="Zhu J.G."/>
            <person name="Ruan X.D."/>
            <person name="Zhao L."/>
            <person name="Wei J.T."/>
            <person name="Ye R.Z."/>
            <person name="Que T.C."/>
            <person name="Du C.H."/>
            <person name="Zhou Y.H."/>
            <person name="Cheng J.X."/>
            <person name="Dai P.F."/>
            <person name="Guo W.B."/>
            <person name="Han X.H."/>
            <person name="Huang E.J."/>
            <person name="Li L.F."/>
            <person name="Wei W."/>
            <person name="Gao Y.C."/>
            <person name="Liu J.Z."/>
            <person name="Shao H.Z."/>
            <person name="Wang X."/>
            <person name="Wang C.C."/>
            <person name="Yang T.C."/>
            <person name="Huo Q.B."/>
            <person name="Li W."/>
            <person name="Chen H.Y."/>
            <person name="Chen S.E."/>
            <person name="Zhou L.G."/>
            <person name="Ni X.B."/>
            <person name="Tian J.H."/>
            <person name="Sheng Y."/>
            <person name="Liu T."/>
            <person name="Pan Y.S."/>
            <person name="Xia L.Y."/>
            <person name="Li J."/>
            <person name="Zhao F."/>
            <person name="Cao W.C."/>
        </authorList>
    </citation>
    <scope>NUCLEOTIDE SEQUENCE [LARGE SCALE GENOMIC DNA]</scope>
    <source>
        <strain evidence="8">HaeL-2018</strain>
    </source>
</reference>
<dbReference type="InterPro" id="IPR044399">
    <property type="entry name" value="Mb-like_M"/>
</dbReference>
<sequence length="207" mass="22538">MGNSSSADSSLADTVTGLSNLEKQAIRDTWAWFKKQIRTSSVAIFVVLFLRYPEYQKMFPLFADHPTAELPKNPKMLAHSLTFAYAITSIVDRPVCLLEFSLRPTLDEPETVEELVRKLATAHAPRSPTMSTQFEHMGCAVVDVLGEKLGAAMTPTATAAWRKLFAFIVSTSAKVFEDAHVRNFSEVLAETASSAVPGSASGAVSPK</sequence>
<dbReference type="AlphaFoldDB" id="A0A9J6H7H5"/>
<accession>A0A9J6H7H5</accession>
<proteinExistence type="inferred from homology"/>
<dbReference type="InterPro" id="IPR009050">
    <property type="entry name" value="Globin-like_sf"/>
</dbReference>